<comment type="caution">
    <text evidence="2">The sequence shown here is derived from an EMBL/GenBank/DDBJ whole genome shotgun (WGS) entry which is preliminary data.</text>
</comment>
<proteinExistence type="predicted"/>
<evidence type="ECO:0000313" key="2">
    <source>
        <dbReference type="EMBL" id="KZN47112.1"/>
    </source>
</evidence>
<dbReference type="AlphaFoldDB" id="A0A167C0U4"/>
<keyword evidence="1" id="KW-0732">Signal</keyword>
<dbReference type="Proteomes" id="UP000076587">
    <property type="component" value="Unassembled WGS sequence"/>
</dbReference>
<dbReference type="EMBL" id="AUXT01000158">
    <property type="protein sequence ID" value="KZN47112.1"/>
    <property type="molecule type" value="Genomic_DNA"/>
</dbReference>
<evidence type="ECO:0000313" key="3">
    <source>
        <dbReference type="Proteomes" id="UP000076587"/>
    </source>
</evidence>
<dbReference type="RefSeq" id="WP_063377199.1">
    <property type="nucleotide sequence ID" value="NZ_AUXT01000158.1"/>
</dbReference>
<gene>
    <name evidence="2" type="ORF">N482_10590</name>
</gene>
<name>A0A167C0U4_9GAMM</name>
<reference evidence="2 3" key="1">
    <citation type="submission" date="2013-07" db="EMBL/GenBank/DDBJ databases">
        <title>Comparative Genomic and Metabolomic Analysis of Twelve Strains of Pseudoalteromonas luteoviolacea.</title>
        <authorList>
            <person name="Vynne N.G."/>
            <person name="Mansson M."/>
            <person name="Gram L."/>
        </authorList>
    </citation>
    <scope>NUCLEOTIDE SEQUENCE [LARGE SCALE GENOMIC DNA]</scope>
    <source>
        <strain evidence="2 3">NCIMB 1942</strain>
    </source>
</reference>
<feature type="signal peptide" evidence="1">
    <location>
        <begin position="1"/>
        <end position="23"/>
    </location>
</feature>
<feature type="chain" id="PRO_5007884492" evidence="1">
    <location>
        <begin position="24"/>
        <end position="93"/>
    </location>
</feature>
<evidence type="ECO:0000256" key="1">
    <source>
        <dbReference type="SAM" id="SignalP"/>
    </source>
</evidence>
<protein>
    <submittedName>
        <fullName evidence="2">Uncharacterized protein</fullName>
    </submittedName>
</protein>
<dbReference type="PATRIC" id="fig|1365253.3.peg.2555"/>
<sequence length="93" mass="10280">MFFKKTKNIILAGIVFVPTLVNAACDENGCWSVDVKPIYIRSSWINLLQTSGNEEKLTCNAISNLFFQIPDKGNKADLMSVILAAKLSGKKLM</sequence>
<organism evidence="2 3">
    <name type="scientific">Pseudoalteromonas luteoviolacea NCIMB 1942</name>
    <dbReference type="NCBI Taxonomy" id="1365253"/>
    <lineage>
        <taxon>Bacteria</taxon>
        <taxon>Pseudomonadati</taxon>
        <taxon>Pseudomonadota</taxon>
        <taxon>Gammaproteobacteria</taxon>
        <taxon>Alteromonadales</taxon>
        <taxon>Pseudoalteromonadaceae</taxon>
        <taxon>Pseudoalteromonas</taxon>
    </lineage>
</organism>
<accession>A0A167C0U4</accession>